<dbReference type="SUPFAM" id="SSF55681">
    <property type="entry name" value="Class II aaRS and biotin synthetases"/>
    <property type="match status" value="1"/>
</dbReference>
<evidence type="ECO:0000256" key="1">
    <source>
        <dbReference type="ARBA" id="ARBA00004496"/>
    </source>
</evidence>
<feature type="domain" description="Class II Histidinyl-tRNA synthetase (HisRS)-like catalytic core" evidence="11">
    <location>
        <begin position="12"/>
        <end position="321"/>
    </location>
</feature>
<dbReference type="NCBIfam" id="NF008937">
    <property type="entry name" value="PRK12292.1-4"/>
    <property type="match status" value="1"/>
</dbReference>
<dbReference type="CDD" id="cd00773">
    <property type="entry name" value="HisRS-like_core"/>
    <property type="match status" value="1"/>
</dbReference>
<comment type="pathway">
    <text evidence="2 9">Amino-acid biosynthesis; L-histidine biosynthesis; L-histidine from 5-phospho-alpha-D-ribose 1-diphosphate: step 1/9.</text>
</comment>
<feature type="binding site" evidence="10">
    <location>
        <position position="126"/>
    </location>
    <ligand>
        <name>L-histidine</name>
        <dbReference type="ChEBI" id="CHEBI:57595"/>
    </ligand>
</feature>
<evidence type="ECO:0000313" key="12">
    <source>
        <dbReference type="EMBL" id="VEV96152.1"/>
    </source>
</evidence>
<organism evidence="12">
    <name type="scientific">Pseudomonas marincola</name>
    <dbReference type="NCBI Taxonomy" id="437900"/>
    <lineage>
        <taxon>Bacteria</taxon>
        <taxon>Pseudomonadati</taxon>
        <taxon>Pseudomonadota</taxon>
        <taxon>Gammaproteobacteria</taxon>
        <taxon>Pseudomonadales</taxon>
        <taxon>Pseudomonadaceae</taxon>
        <taxon>Pseudomonas</taxon>
    </lineage>
</organism>
<evidence type="ECO:0000256" key="2">
    <source>
        <dbReference type="ARBA" id="ARBA00004667"/>
    </source>
</evidence>
<dbReference type="Pfam" id="PF13393">
    <property type="entry name" value="tRNA-synt_His"/>
    <property type="match status" value="1"/>
</dbReference>
<dbReference type="InterPro" id="IPR004517">
    <property type="entry name" value="HisZ"/>
</dbReference>
<evidence type="ECO:0000256" key="6">
    <source>
        <dbReference type="ARBA" id="ARBA00022605"/>
    </source>
</evidence>
<evidence type="ECO:0000259" key="11">
    <source>
        <dbReference type="Pfam" id="PF13393"/>
    </source>
</evidence>
<comment type="function">
    <text evidence="8 9">Required for the first step of histidine biosynthesis. May allow the feedback regulation of ATP phosphoribosyltransferase activity by histidine.</text>
</comment>
<dbReference type="AlphaFoldDB" id="A0A653E092"/>
<evidence type="ECO:0000256" key="9">
    <source>
        <dbReference type="HAMAP-Rule" id="MF_00125"/>
    </source>
</evidence>
<protein>
    <recommendedName>
        <fullName evidence="4 9">ATP phosphoribosyltransferase regulatory subunit</fullName>
    </recommendedName>
</protein>
<gene>
    <name evidence="9 12" type="primary">hisZ</name>
    <name evidence="12" type="ORF">PMYSY11_1105</name>
</gene>
<keyword evidence="12" id="KW-0808">Transferase</keyword>
<proteinExistence type="inferred from homology"/>
<dbReference type="NCBIfam" id="TIGR00443">
    <property type="entry name" value="hisZ_biosyn_reg"/>
    <property type="match status" value="1"/>
</dbReference>
<dbReference type="EMBL" id="LR215729">
    <property type="protein sequence ID" value="VEV96152.1"/>
    <property type="molecule type" value="Genomic_DNA"/>
</dbReference>
<feature type="binding site" evidence="10">
    <location>
        <begin position="83"/>
        <end position="85"/>
    </location>
    <ligand>
        <name>L-histidine</name>
        <dbReference type="ChEBI" id="CHEBI:57595"/>
    </ligand>
</feature>
<evidence type="ECO:0000256" key="5">
    <source>
        <dbReference type="ARBA" id="ARBA00022490"/>
    </source>
</evidence>
<comment type="subcellular location">
    <subcellularLocation>
        <location evidence="1 9">Cytoplasm</location>
    </subcellularLocation>
</comment>
<keyword evidence="7 9" id="KW-0368">Histidine biosynthesis</keyword>
<dbReference type="NCBIfam" id="NF008935">
    <property type="entry name" value="PRK12292.1-1"/>
    <property type="match status" value="1"/>
</dbReference>
<keyword evidence="5 9" id="KW-0963">Cytoplasm</keyword>
<evidence type="ECO:0000256" key="7">
    <source>
        <dbReference type="ARBA" id="ARBA00023102"/>
    </source>
</evidence>
<dbReference type="NCBIfam" id="NF009086">
    <property type="entry name" value="PRK12421.1"/>
    <property type="match status" value="1"/>
</dbReference>
<dbReference type="GO" id="GO:0000105">
    <property type="term" value="P:L-histidine biosynthetic process"/>
    <property type="evidence" value="ECO:0007669"/>
    <property type="project" value="UniProtKB-UniRule"/>
</dbReference>
<dbReference type="GO" id="GO:0016757">
    <property type="term" value="F:glycosyltransferase activity"/>
    <property type="evidence" value="ECO:0007669"/>
    <property type="project" value="UniProtKB-KW"/>
</dbReference>
<dbReference type="InterPro" id="IPR041715">
    <property type="entry name" value="HisRS-like_core"/>
</dbReference>
<comment type="subunit">
    <text evidence="9">Heteromultimer composed of HisG and HisZ subunits.</text>
</comment>
<dbReference type="UniPathway" id="UPA00031">
    <property type="reaction ID" value="UER00006"/>
</dbReference>
<comment type="similarity">
    <text evidence="3 9">Belongs to the class-II aminoacyl-tRNA synthetase family. HisZ subfamily.</text>
</comment>
<sequence length="395" mass="43034">MATVDRWLLPDGIEEVLPPEAARIEVARRQVLDLFQRWGYEFVVTPHIEYLESLLTGAGQDLDLRTFKVVDPLSGRQMGFRADITPQVARIDAHTLRREGPSRLCYAGSVLHAQPRALTTSRSPIQLGAELYGDASPASDVEVISLLVNTLELAAVPDVHMDLGHVGIYRGLARAAKLSGAVEQQLFDALQRKAMDEIAALTEGLPAQLSKMLRSLAELCGGREVLDLAQACLVEAPDDVHAALDELLAIADALSLRYPELPLYFDLGELRGYHYHTGVVFAAFVPGEGSAIAQGGRYDDIGADFGRARPATGFSTDLKTLVTLGQMQLDEVEPGIWAPDNHDVYLWQAVQKLRQQGARVIQALPEQTMADALEAGCGSQLQLLDGRWQVVPLAS</sequence>
<dbReference type="HAMAP" id="MF_00125">
    <property type="entry name" value="HisZ"/>
    <property type="match status" value="1"/>
</dbReference>
<evidence type="ECO:0000256" key="8">
    <source>
        <dbReference type="ARBA" id="ARBA00025246"/>
    </source>
</evidence>
<dbReference type="PIRSF" id="PIRSF001549">
    <property type="entry name" value="His-tRNA_synth"/>
    <property type="match status" value="1"/>
</dbReference>
<evidence type="ECO:0000256" key="10">
    <source>
        <dbReference type="PIRSR" id="PIRSR001549-1"/>
    </source>
</evidence>
<evidence type="ECO:0000256" key="3">
    <source>
        <dbReference type="ARBA" id="ARBA00005539"/>
    </source>
</evidence>
<dbReference type="PANTHER" id="PTHR11476">
    <property type="entry name" value="HISTIDYL-TRNA SYNTHETASE"/>
    <property type="match status" value="1"/>
</dbReference>
<name>A0A653E092_9PSED</name>
<keyword evidence="6 9" id="KW-0028">Amino-acid biosynthesis</keyword>
<dbReference type="InterPro" id="IPR045864">
    <property type="entry name" value="aa-tRNA-synth_II/BPL/LPL"/>
</dbReference>
<dbReference type="PANTHER" id="PTHR11476:SF7">
    <property type="entry name" value="HISTIDINE--TRNA LIGASE"/>
    <property type="match status" value="1"/>
</dbReference>
<dbReference type="GO" id="GO:0005737">
    <property type="term" value="C:cytoplasm"/>
    <property type="evidence" value="ECO:0007669"/>
    <property type="project" value="UniProtKB-SubCell"/>
</dbReference>
<feature type="binding site" evidence="10">
    <location>
        <position position="271"/>
    </location>
    <ligand>
        <name>L-histidine</name>
        <dbReference type="ChEBI" id="CHEBI:57595"/>
    </ligand>
</feature>
<comment type="miscellaneous">
    <text evidence="9">This function is generally fulfilled by the C-terminal part of HisG, which is missing in some bacteria such as this one.</text>
</comment>
<evidence type="ECO:0000256" key="4">
    <source>
        <dbReference type="ARBA" id="ARBA00020397"/>
    </source>
</evidence>
<keyword evidence="12" id="KW-0328">Glycosyltransferase</keyword>
<feature type="binding site" evidence="10">
    <location>
        <position position="130"/>
    </location>
    <ligand>
        <name>L-histidine</name>
        <dbReference type="ChEBI" id="CHEBI:57595"/>
    </ligand>
</feature>
<dbReference type="RefSeq" id="WP_150547773.1">
    <property type="nucleotide sequence ID" value="NZ_LR215729.2"/>
</dbReference>
<dbReference type="Gene3D" id="3.30.930.10">
    <property type="entry name" value="Bira Bifunctional Protein, Domain 2"/>
    <property type="match status" value="1"/>
</dbReference>
<reference evidence="12" key="1">
    <citation type="submission" date="2019-02" db="EMBL/GenBank/DDBJ databases">
        <authorList>
            <consortium name="Genoscope - CEA"/>
            <person name="William W."/>
        </authorList>
    </citation>
    <scope>NUCLEOTIDE SEQUENCE [LARGE SCALE GENOMIC DNA]</scope>
    <source>
        <strain evidence="12">YSy11</strain>
    </source>
</reference>
<dbReference type="InterPro" id="IPR004516">
    <property type="entry name" value="HisRS/HisZ"/>
</dbReference>
<accession>A0A653E092</accession>